<organism evidence="1 2">
    <name type="scientific">Armillaria ostoyae</name>
    <name type="common">Armillaria root rot fungus</name>
    <dbReference type="NCBI Taxonomy" id="47428"/>
    <lineage>
        <taxon>Eukaryota</taxon>
        <taxon>Fungi</taxon>
        <taxon>Dikarya</taxon>
        <taxon>Basidiomycota</taxon>
        <taxon>Agaricomycotina</taxon>
        <taxon>Agaricomycetes</taxon>
        <taxon>Agaricomycetidae</taxon>
        <taxon>Agaricales</taxon>
        <taxon>Marasmiineae</taxon>
        <taxon>Physalacriaceae</taxon>
        <taxon>Armillaria</taxon>
    </lineage>
</organism>
<evidence type="ECO:0000313" key="2">
    <source>
        <dbReference type="Proteomes" id="UP000219338"/>
    </source>
</evidence>
<keyword evidence="2" id="KW-1185">Reference proteome</keyword>
<name>A0A284S747_ARMOS</name>
<accession>A0A284S747</accession>
<dbReference type="AlphaFoldDB" id="A0A284S747"/>
<protein>
    <submittedName>
        <fullName evidence="1">Uncharacterized protein</fullName>
    </submittedName>
</protein>
<proteinExistence type="predicted"/>
<gene>
    <name evidence="1" type="ORF">ARMOST_20354</name>
</gene>
<dbReference type="Proteomes" id="UP000219338">
    <property type="component" value="Unassembled WGS sequence"/>
</dbReference>
<sequence>MGNPDASSASPETDSVLIPSATIHRKADTIISCFEQMNINKDIDVIVNCDLAASNIVEGHKVPLPKCLTNKKPAQREKEKAEHHAEAIQAAEATIAKGKAIKAANQASKCPCASTDHAFKDSSYTIAAADLAINNKASQSTIDAVAALVSAGDHVNPSESYLCFQYSELTEFKKVAVQSLPLSDTFNSWGLCNSCSRLLNLAGCVL</sequence>
<reference evidence="2" key="1">
    <citation type="journal article" date="2017" name="Nat. Ecol. Evol.">
        <title>Genome expansion and lineage-specific genetic innovations in the forest pathogenic fungi Armillaria.</title>
        <authorList>
            <person name="Sipos G."/>
            <person name="Prasanna A.N."/>
            <person name="Walter M.C."/>
            <person name="O'Connor E."/>
            <person name="Balint B."/>
            <person name="Krizsan K."/>
            <person name="Kiss B."/>
            <person name="Hess J."/>
            <person name="Varga T."/>
            <person name="Slot J."/>
            <person name="Riley R."/>
            <person name="Boka B."/>
            <person name="Rigling D."/>
            <person name="Barry K."/>
            <person name="Lee J."/>
            <person name="Mihaltcheva S."/>
            <person name="LaButti K."/>
            <person name="Lipzen A."/>
            <person name="Waldron R."/>
            <person name="Moloney N.M."/>
            <person name="Sperisen C."/>
            <person name="Kredics L."/>
            <person name="Vagvoelgyi C."/>
            <person name="Patrignani A."/>
            <person name="Fitzpatrick D."/>
            <person name="Nagy I."/>
            <person name="Doyle S."/>
            <person name="Anderson J.B."/>
            <person name="Grigoriev I.V."/>
            <person name="Gueldener U."/>
            <person name="Muensterkoetter M."/>
            <person name="Nagy L.G."/>
        </authorList>
    </citation>
    <scope>NUCLEOTIDE SEQUENCE [LARGE SCALE GENOMIC DNA]</scope>
    <source>
        <strain evidence="2">C18/9</strain>
    </source>
</reference>
<evidence type="ECO:0000313" key="1">
    <source>
        <dbReference type="EMBL" id="SJL16825.1"/>
    </source>
</evidence>
<dbReference type="EMBL" id="FUEG01000038">
    <property type="protein sequence ID" value="SJL16825.1"/>
    <property type="molecule type" value="Genomic_DNA"/>
</dbReference>